<dbReference type="EMBL" id="UINC01045654">
    <property type="protein sequence ID" value="SVB52666.1"/>
    <property type="molecule type" value="Genomic_DNA"/>
</dbReference>
<dbReference type="SUPFAM" id="SSF69118">
    <property type="entry name" value="AhpD-like"/>
    <property type="match status" value="1"/>
</dbReference>
<organism evidence="1">
    <name type="scientific">marine metagenome</name>
    <dbReference type="NCBI Taxonomy" id="408172"/>
    <lineage>
        <taxon>unclassified sequences</taxon>
        <taxon>metagenomes</taxon>
        <taxon>ecological metagenomes</taxon>
    </lineage>
</organism>
<dbReference type="InterPro" id="IPR029032">
    <property type="entry name" value="AhpD-like"/>
</dbReference>
<protein>
    <recommendedName>
        <fullName evidence="2">Carboxymuconolactone decarboxylase-like domain-containing protein</fullName>
    </recommendedName>
</protein>
<evidence type="ECO:0008006" key="2">
    <source>
        <dbReference type="Google" id="ProtNLM"/>
    </source>
</evidence>
<sequence length="88" mass="9767">MSRLPPLNPSQLTPEQEETYQSLIAGPRGKNIMDEKGTLTGPFNAMLYSPQIGNKLQELGSQLRFHSELPPNLLELAIITIGAHWKAQ</sequence>
<accession>A0A382EPE6</accession>
<gene>
    <name evidence="1" type="ORF">METZ01_LOCUS205520</name>
</gene>
<evidence type="ECO:0000313" key="1">
    <source>
        <dbReference type="EMBL" id="SVB52666.1"/>
    </source>
</evidence>
<reference evidence="1" key="1">
    <citation type="submission" date="2018-05" db="EMBL/GenBank/DDBJ databases">
        <authorList>
            <person name="Lanie J.A."/>
            <person name="Ng W.-L."/>
            <person name="Kazmierczak K.M."/>
            <person name="Andrzejewski T.M."/>
            <person name="Davidsen T.M."/>
            <person name="Wayne K.J."/>
            <person name="Tettelin H."/>
            <person name="Glass J.I."/>
            <person name="Rusch D."/>
            <person name="Podicherti R."/>
            <person name="Tsui H.-C.T."/>
            <person name="Winkler M.E."/>
        </authorList>
    </citation>
    <scope>NUCLEOTIDE SEQUENCE</scope>
</reference>
<name>A0A382EPE6_9ZZZZ</name>
<dbReference type="AlphaFoldDB" id="A0A382EPE6"/>
<proteinExistence type="predicted"/>
<feature type="non-terminal residue" evidence="1">
    <location>
        <position position="88"/>
    </location>
</feature>